<dbReference type="SUPFAM" id="SSF52540">
    <property type="entry name" value="P-loop containing nucleoside triphosphate hydrolases"/>
    <property type="match status" value="1"/>
</dbReference>
<dbReference type="InterPro" id="IPR050678">
    <property type="entry name" value="DNA_Partitioning_ATPase"/>
</dbReference>
<dbReference type="CDD" id="cd02042">
    <property type="entry name" value="ParAB_family"/>
    <property type="match status" value="1"/>
</dbReference>
<evidence type="ECO:0000313" key="2">
    <source>
        <dbReference type="EMBL" id="MFD0998653.1"/>
    </source>
</evidence>
<organism evidence="2 3">
    <name type="scientific">Ohtaekwangia kribbensis</name>
    <dbReference type="NCBI Taxonomy" id="688913"/>
    <lineage>
        <taxon>Bacteria</taxon>
        <taxon>Pseudomonadati</taxon>
        <taxon>Bacteroidota</taxon>
        <taxon>Cytophagia</taxon>
        <taxon>Cytophagales</taxon>
        <taxon>Fulvivirgaceae</taxon>
        <taxon>Ohtaekwangia</taxon>
    </lineage>
</organism>
<name>A0ABW3K040_9BACT</name>
<sequence>MIISIVNHKGGTGKTTTTLNLGAALARRGCRVLLVDLDAQGNLSYSLGAADAICTLSDVLFEEAALNEALVSCEGMHLLPGNMKLADVELALAKIEDRYTVLSDILRPAIVHYDFILVDCPPALSLLTANALAASYGIIIPLQLEVLSVRGLDLMLQSVASIQQSLNPALNVLGVLPVLVDKRKNLNAEIVSYIQDNYKLKIFDSYIRANVKASEAPSFGTSVIHYAPASSSAQDYISFAAEFVRTIPTYTAK</sequence>
<dbReference type="PANTHER" id="PTHR13696">
    <property type="entry name" value="P-LOOP CONTAINING NUCLEOSIDE TRIPHOSPHATE HYDROLASE"/>
    <property type="match status" value="1"/>
</dbReference>
<dbReference type="Gene3D" id="3.40.50.300">
    <property type="entry name" value="P-loop containing nucleotide triphosphate hydrolases"/>
    <property type="match status" value="1"/>
</dbReference>
<comment type="caution">
    <text evidence="2">The sequence shown here is derived from an EMBL/GenBank/DDBJ whole genome shotgun (WGS) entry which is preliminary data.</text>
</comment>
<proteinExistence type="predicted"/>
<accession>A0ABW3K040</accession>
<evidence type="ECO:0000259" key="1">
    <source>
        <dbReference type="Pfam" id="PF13614"/>
    </source>
</evidence>
<dbReference type="RefSeq" id="WP_377575702.1">
    <property type="nucleotide sequence ID" value="NZ_JBHTKA010000001.1"/>
</dbReference>
<dbReference type="EMBL" id="JBHTKA010000001">
    <property type="protein sequence ID" value="MFD0998653.1"/>
    <property type="molecule type" value="Genomic_DNA"/>
</dbReference>
<dbReference type="PANTHER" id="PTHR13696:SF99">
    <property type="entry name" value="COBYRINIC ACID AC-DIAMIDE SYNTHASE"/>
    <property type="match status" value="1"/>
</dbReference>
<dbReference type="Pfam" id="PF13614">
    <property type="entry name" value="AAA_31"/>
    <property type="match status" value="1"/>
</dbReference>
<evidence type="ECO:0000313" key="3">
    <source>
        <dbReference type="Proteomes" id="UP001597112"/>
    </source>
</evidence>
<dbReference type="Proteomes" id="UP001597112">
    <property type="component" value="Unassembled WGS sequence"/>
</dbReference>
<protein>
    <submittedName>
        <fullName evidence="2">ParA family protein</fullName>
    </submittedName>
</protein>
<feature type="domain" description="AAA" evidence="1">
    <location>
        <begin position="2"/>
        <end position="171"/>
    </location>
</feature>
<dbReference type="PIRSF" id="PIRSF009320">
    <property type="entry name" value="Nuc_binding_HP_1000"/>
    <property type="match status" value="1"/>
</dbReference>
<gene>
    <name evidence="2" type="ORF">ACFQ21_05015</name>
</gene>
<dbReference type="InterPro" id="IPR027417">
    <property type="entry name" value="P-loop_NTPase"/>
</dbReference>
<keyword evidence="3" id="KW-1185">Reference proteome</keyword>
<reference evidence="3" key="1">
    <citation type="journal article" date="2019" name="Int. J. Syst. Evol. Microbiol.">
        <title>The Global Catalogue of Microorganisms (GCM) 10K type strain sequencing project: providing services to taxonomists for standard genome sequencing and annotation.</title>
        <authorList>
            <consortium name="The Broad Institute Genomics Platform"/>
            <consortium name="The Broad Institute Genome Sequencing Center for Infectious Disease"/>
            <person name="Wu L."/>
            <person name="Ma J."/>
        </authorList>
    </citation>
    <scope>NUCLEOTIDE SEQUENCE [LARGE SCALE GENOMIC DNA]</scope>
    <source>
        <strain evidence="3">CCUG 58938</strain>
    </source>
</reference>
<dbReference type="InterPro" id="IPR025669">
    <property type="entry name" value="AAA_dom"/>
</dbReference>